<dbReference type="InterPro" id="IPR029063">
    <property type="entry name" value="SAM-dependent_MTases_sf"/>
</dbReference>
<dbReference type="CDD" id="cd02440">
    <property type="entry name" value="AdoMet_MTases"/>
    <property type="match status" value="1"/>
</dbReference>
<reference evidence="3 4" key="1">
    <citation type="submission" date="2018-11" db="EMBL/GenBank/DDBJ databases">
        <title>Genomic Encyclopedia of Type Strains, Phase IV (KMG-IV): sequencing the most valuable type-strain genomes for metagenomic binning, comparative biology and taxonomic classification.</title>
        <authorList>
            <person name="Goeker M."/>
        </authorList>
    </citation>
    <scope>NUCLEOTIDE SEQUENCE [LARGE SCALE GENOMIC DNA]</scope>
    <source>
        <strain evidence="3 4">DSM 18090</strain>
    </source>
</reference>
<dbReference type="EMBL" id="RKRF01000007">
    <property type="protein sequence ID" value="RPF55350.1"/>
    <property type="molecule type" value="Genomic_DNA"/>
</dbReference>
<dbReference type="PANTHER" id="PTHR41313:SF1">
    <property type="entry name" value="DNA METHYLASE ADENINE-SPECIFIC DOMAIN-CONTAINING PROTEIN"/>
    <property type="match status" value="1"/>
</dbReference>
<proteinExistence type="predicted"/>
<evidence type="ECO:0000313" key="4">
    <source>
        <dbReference type="Proteomes" id="UP000276443"/>
    </source>
</evidence>
<dbReference type="InterPro" id="IPR048375">
    <property type="entry name" value="YtxK-like_N"/>
</dbReference>
<keyword evidence="3" id="KW-0489">Methyltransferase</keyword>
<name>A0A3N5BJ80_9BACI</name>
<dbReference type="InterPro" id="IPR016843">
    <property type="entry name" value="S-AdoMet-dep_Ade-MeTrfase_prd"/>
</dbReference>
<accession>A0A3N5BJ80</accession>
<dbReference type="SUPFAM" id="SSF53335">
    <property type="entry name" value="S-adenosyl-L-methionine-dependent methyltransferases"/>
    <property type="match status" value="1"/>
</dbReference>
<evidence type="ECO:0000313" key="3">
    <source>
        <dbReference type="EMBL" id="RPF55350.1"/>
    </source>
</evidence>
<sequence length="326" mass="37804">MEQQTEQLFTWLDTTTNMIVEKEDVPYLEALIAASELLFYRDLPEDLDEDYEKRLTEQLNQAQLNEYPLEARRKAMQLAILKGMKGSTQQHHYITPDTIGMFMGYLLQRFMGDTNKFSVFDPACGSANLLISVINQLENKQIKAYGSEVDPTLIRLAYSNTNLQEREIEYFHQDSLKPILLEPVDTVVSDLPVGFYPDDDTASAYDLKAEEGHSFAHHLFIEQSLKYTKEGGYLFFVVPSSLFESEQKDQLQQFLKQHAHIVGLLQLPETMFKHEQMRKSIFVLQKKGENTRDPRKVLLADLPSFKDVQAMDSILMQINQWFENER</sequence>
<dbReference type="PANTHER" id="PTHR41313">
    <property type="entry name" value="ADENINE-SPECIFIC METHYLTRANSFERASE"/>
    <property type="match status" value="1"/>
</dbReference>
<dbReference type="GO" id="GO:0032259">
    <property type="term" value="P:methylation"/>
    <property type="evidence" value="ECO:0007669"/>
    <property type="project" value="UniProtKB-KW"/>
</dbReference>
<dbReference type="PRINTS" id="PR00507">
    <property type="entry name" value="N12N6MTFRASE"/>
</dbReference>
<evidence type="ECO:0000259" key="2">
    <source>
        <dbReference type="Pfam" id="PF21106"/>
    </source>
</evidence>
<dbReference type="RefSeq" id="WP_124219019.1">
    <property type="nucleotide sequence ID" value="NZ_RKRF01000007.1"/>
</dbReference>
<dbReference type="GO" id="GO:0008170">
    <property type="term" value="F:N-methyltransferase activity"/>
    <property type="evidence" value="ECO:0007669"/>
    <property type="project" value="InterPro"/>
</dbReference>
<evidence type="ECO:0000259" key="1">
    <source>
        <dbReference type="Pfam" id="PF02384"/>
    </source>
</evidence>
<dbReference type="AlphaFoldDB" id="A0A3N5BJ80"/>
<dbReference type="Gene3D" id="1.10.150.470">
    <property type="match status" value="1"/>
</dbReference>
<keyword evidence="4" id="KW-1185">Reference proteome</keyword>
<keyword evidence="3" id="KW-0808">Transferase</keyword>
<feature type="domain" description="YtxK-like N-terminal helical" evidence="2">
    <location>
        <begin position="6"/>
        <end position="84"/>
    </location>
</feature>
<comment type="caution">
    <text evidence="3">The sequence shown here is derived from an EMBL/GenBank/DDBJ whole genome shotgun (WGS) entry which is preliminary data.</text>
</comment>
<dbReference type="Gene3D" id="3.40.50.150">
    <property type="entry name" value="Vaccinia Virus protein VP39"/>
    <property type="match status" value="1"/>
</dbReference>
<dbReference type="Proteomes" id="UP000276443">
    <property type="component" value="Unassembled WGS sequence"/>
</dbReference>
<dbReference type="Pfam" id="PF02384">
    <property type="entry name" value="N6_Mtase"/>
    <property type="match status" value="1"/>
</dbReference>
<dbReference type="InterPro" id="IPR052933">
    <property type="entry name" value="DNA_Protect_Modify"/>
</dbReference>
<gene>
    <name evidence="3" type="ORF">EDC24_0221</name>
</gene>
<dbReference type="Pfam" id="PF21106">
    <property type="entry name" value="YtxK_like"/>
    <property type="match status" value="1"/>
</dbReference>
<dbReference type="GO" id="GO:0003677">
    <property type="term" value="F:DNA binding"/>
    <property type="evidence" value="ECO:0007669"/>
    <property type="project" value="InterPro"/>
</dbReference>
<dbReference type="InterPro" id="IPR003356">
    <property type="entry name" value="DNA_methylase_A-5"/>
</dbReference>
<dbReference type="PIRSF" id="PIRSF026567">
    <property type="entry name" value="Adenine_mtase_bact_prd"/>
    <property type="match status" value="1"/>
</dbReference>
<organism evidence="3 4">
    <name type="scientific">Aquisalibacillus elongatus</name>
    <dbReference type="NCBI Taxonomy" id="485577"/>
    <lineage>
        <taxon>Bacteria</taxon>
        <taxon>Bacillati</taxon>
        <taxon>Bacillota</taxon>
        <taxon>Bacilli</taxon>
        <taxon>Bacillales</taxon>
        <taxon>Bacillaceae</taxon>
        <taxon>Aquisalibacillus</taxon>
    </lineage>
</organism>
<dbReference type="OrthoDB" id="9788159at2"/>
<protein>
    <submittedName>
        <fullName evidence="3">Site-specific DNA-methyltransferase (Adenine-specific)</fullName>
    </submittedName>
</protein>
<feature type="domain" description="DNA methylase adenine-specific" evidence="1">
    <location>
        <begin position="92"/>
        <end position="304"/>
    </location>
</feature>